<dbReference type="EMBL" id="LAQI01000043">
    <property type="protein sequence ID" value="KKY25214.1"/>
    <property type="molecule type" value="Genomic_DNA"/>
</dbReference>
<dbReference type="AlphaFoldDB" id="A0A0G2ESM0"/>
<dbReference type="Pfam" id="PF00487">
    <property type="entry name" value="FA_desaturase"/>
    <property type="match status" value="1"/>
</dbReference>
<dbReference type="InterPro" id="IPR012171">
    <property type="entry name" value="Fatty_acid_desaturase"/>
</dbReference>
<proteinExistence type="predicted"/>
<evidence type="ECO:0000313" key="3">
    <source>
        <dbReference type="EMBL" id="KKY25214.1"/>
    </source>
</evidence>
<dbReference type="InterPro" id="IPR005804">
    <property type="entry name" value="FA_desaturase_dom"/>
</dbReference>
<keyword evidence="1" id="KW-0472">Membrane</keyword>
<comment type="caution">
    <text evidence="3">The sequence shown here is derived from an EMBL/GenBank/DDBJ whole genome shotgun (WGS) entry which is preliminary data.</text>
</comment>
<keyword evidence="1" id="KW-1133">Transmembrane helix</keyword>
<dbReference type="GO" id="GO:0016491">
    <property type="term" value="F:oxidoreductase activity"/>
    <property type="evidence" value="ECO:0007669"/>
    <property type="project" value="InterPro"/>
</dbReference>
<gene>
    <name evidence="3" type="ORF">UCDDS831_g02121</name>
</gene>
<dbReference type="GO" id="GO:0006629">
    <property type="term" value="P:lipid metabolic process"/>
    <property type="evidence" value="ECO:0007669"/>
    <property type="project" value="InterPro"/>
</dbReference>
<evidence type="ECO:0000259" key="2">
    <source>
        <dbReference type="Pfam" id="PF00487"/>
    </source>
</evidence>
<accession>A0A0G2ESM0</accession>
<feature type="domain" description="Fatty acid desaturase" evidence="2">
    <location>
        <begin position="94"/>
        <end position="374"/>
    </location>
</feature>
<evidence type="ECO:0000256" key="1">
    <source>
        <dbReference type="SAM" id="Phobius"/>
    </source>
</evidence>
<feature type="transmembrane region" description="Helical" evidence="1">
    <location>
        <begin position="94"/>
        <end position="112"/>
    </location>
</feature>
<evidence type="ECO:0000313" key="4">
    <source>
        <dbReference type="Proteomes" id="UP000034182"/>
    </source>
</evidence>
<sequence>MSVAQTQTVTLQGEPQLASKDNVISLKPTSNLADPAKCPSLGDLKRAIPAHCFQPKVSISMAYLARDIVMVAALVYGALQIHHVESFAARTALWILYGFAQGCICTGLWILAHECGHGAFSRHQRLNDVVGWFCHSAIGVPYFSWKISHARHHRFTGHIEKDLVFVPRTIDEIAGRLGISIKALEELTEDTPIVTTFKLLFHQLLGWQTYLLFNVSAGHKSRVRDNDKKGWFTERGSHFDPWSVLFLPQQAHLIIISDIGLALTGYVLYQAAQVLDWQTVALLWVVPYVWVHHWLIAITYLHHTHPEVPHYGEDTWNFTVGNLCTIDRDFGFIGTHLFHGIIDTHVVHHLFPRIPFYYADEATAAIRPMLGEFYNEDKKTNFLSSLWTTFRTCRWVREEQTAPAPQTFHWVKPTTKATN</sequence>
<organism evidence="3 4">
    <name type="scientific">Diplodia seriata</name>
    <dbReference type="NCBI Taxonomy" id="420778"/>
    <lineage>
        <taxon>Eukaryota</taxon>
        <taxon>Fungi</taxon>
        <taxon>Dikarya</taxon>
        <taxon>Ascomycota</taxon>
        <taxon>Pezizomycotina</taxon>
        <taxon>Dothideomycetes</taxon>
        <taxon>Dothideomycetes incertae sedis</taxon>
        <taxon>Botryosphaeriales</taxon>
        <taxon>Botryosphaeriaceae</taxon>
        <taxon>Diplodia</taxon>
    </lineage>
</organism>
<protein>
    <submittedName>
        <fullName evidence="3">Putative oleate delta-12 desaturase</fullName>
    </submittedName>
</protein>
<reference evidence="3 4" key="2">
    <citation type="submission" date="2015-05" db="EMBL/GenBank/DDBJ databases">
        <title>Distinctive expansion of gene families associated with plant cell wall degradation and secondary metabolism in the genomes of grapevine trunk pathogens.</title>
        <authorList>
            <person name="Lawrence D.P."/>
            <person name="Travadon R."/>
            <person name="Rolshausen P.E."/>
            <person name="Baumgartner K."/>
        </authorList>
    </citation>
    <scope>NUCLEOTIDE SEQUENCE [LARGE SCALE GENOMIC DNA]</scope>
    <source>
        <strain evidence="3">DS831</strain>
    </source>
</reference>
<dbReference type="PANTHER" id="PTHR32100">
    <property type="entry name" value="OMEGA-6 FATTY ACID DESATURASE, CHLOROPLASTIC"/>
    <property type="match status" value="1"/>
</dbReference>
<reference evidence="3 4" key="1">
    <citation type="submission" date="2015-03" db="EMBL/GenBank/DDBJ databases">
        <authorList>
            <person name="Morales-Cruz A."/>
            <person name="Amrine K.C."/>
            <person name="Cantu D."/>
        </authorList>
    </citation>
    <scope>NUCLEOTIDE SEQUENCE [LARGE SCALE GENOMIC DNA]</scope>
    <source>
        <strain evidence="3">DS831</strain>
    </source>
</reference>
<keyword evidence="1" id="KW-0812">Transmembrane</keyword>
<dbReference type="Proteomes" id="UP000034182">
    <property type="component" value="Unassembled WGS sequence"/>
</dbReference>
<dbReference type="CDD" id="cd03507">
    <property type="entry name" value="Delta12-FADS-like"/>
    <property type="match status" value="1"/>
</dbReference>
<feature type="transmembrane region" description="Helical" evidence="1">
    <location>
        <begin position="63"/>
        <end position="82"/>
    </location>
</feature>
<name>A0A0G2ESM0_9PEZI</name>